<evidence type="ECO:0000256" key="1">
    <source>
        <dbReference type="ARBA" id="ARBA00022737"/>
    </source>
</evidence>
<dbReference type="PANTHER" id="PTHR24166:SF48">
    <property type="entry name" value="PROTEIN VAPYRIN"/>
    <property type="match status" value="1"/>
</dbReference>
<name>A0AA38HQK1_9CUCU</name>
<protein>
    <submittedName>
        <fullName evidence="4">Uncharacterized protein</fullName>
    </submittedName>
</protein>
<dbReference type="AlphaFoldDB" id="A0AA38HQK1"/>
<dbReference type="Pfam" id="PF12796">
    <property type="entry name" value="Ank_2"/>
    <property type="match status" value="1"/>
</dbReference>
<proteinExistence type="predicted"/>
<dbReference type="InterPro" id="IPR036770">
    <property type="entry name" value="Ankyrin_rpt-contain_sf"/>
</dbReference>
<keyword evidence="2 3" id="KW-0040">ANK repeat</keyword>
<evidence type="ECO:0000256" key="3">
    <source>
        <dbReference type="PROSITE-ProRule" id="PRU00023"/>
    </source>
</evidence>
<sequence length="470" mass="53698">MEDDEYDIRLNYSYTFAAYYAVSQKNYKKFCSIVDRDDFDINQIGEDGRTLLMDLATGPNSHKFGKKLLEDGADVHVKDKFGYSFLHLAARAKRVDNVKLGQLVIETGADVDCQDGAGVTPLYLACQEGNQKWIYMLLYYGANATLSTSAGVTPVCVLFEQSKQDDQNVLWDILYAHTFDSPLVSVSLSTLVAAMWRDSPLFLRLVKNALNVSCNEDDVDYFCKYLGDFKDKHVKLLLEKFDYVVENLLDMTDLFDVVLKQVTSTNKQEMFKILDTLLSSKNVSKLIHSTVSTSTVSRYLQEFASADLEDEIQKRIFVMLSYGLDVSVKDLDTVYRHYGFCDLFKTMLQMDLISVHEQDILSSVRLYYDLSLSIEDCCDDVLSVSDLLCYFNHPKLKEMCLSTSEDLELKRKVSEMCEVPFLVELSRNVARKYVISRYQIGTCKQFHAVLNGLPIDRVTKSIIALERKIY</sequence>
<keyword evidence="1" id="KW-0677">Repeat</keyword>
<dbReference type="EMBL" id="JALNTZ010000009">
    <property type="protein sequence ID" value="KAJ3641764.1"/>
    <property type="molecule type" value="Genomic_DNA"/>
</dbReference>
<dbReference type="SUPFAM" id="SSF48403">
    <property type="entry name" value="Ankyrin repeat"/>
    <property type="match status" value="1"/>
</dbReference>
<dbReference type="PANTHER" id="PTHR24166">
    <property type="entry name" value="ROLLING PEBBLES, ISOFORM B"/>
    <property type="match status" value="1"/>
</dbReference>
<evidence type="ECO:0000313" key="5">
    <source>
        <dbReference type="Proteomes" id="UP001168821"/>
    </source>
</evidence>
<evidence type="ECO:0000256" key="2">
    <source>
        <dbReference type="ARBA" id="ARBA00023043"/>
    </source>
</evidence>
<dbReference type="InterPro" id="IPR002110">
    <property type="entry name" value="Ankyrin_rpt"/>
</dbReference>
<dbReference type="PROSITE" id="PS50297">
    <property type="entry name" value="ANK_REP_REGION"/>
    <property type="match status" value="2"/>
</dbReference>
<keyword evidence="5" id="KW-1185">Reference proteome</keyword>
<organism evidence="4 5">
    <name type="scientific">Zophobas morio</name>
    <dbReference type="NCBI Taxonomy" id="2755281"/>
    <lineage>
        <taxon>Eukaryota</taxon>
        <taxon>Metazoa</taxon>
        <taxon>Ecdysozoa</taxon>
        <taxon>Arthropoda</taxon>
        <taxon>Hexapoda</taxon>
        <taxon>Insecta</taxon>
        <taxon>Pterygota</taxon>
        <taxon>Neoptera</taxon>
        <taxon>Endopterygota</taxon>
        <taxon>Coleoptera</taxon>
        <taxon>Polyphaga</taxon>
        <taxon>Cucujiformia</taxon>
        <taxon>Tenebrionidae</taxon>
        <taxon>Zophobas</taxon>
    </lineage>
</organism>
<dbReference type="InterPro" id="IPR050889">
    <property type="entry name" value="Dendritic_Spine_Reg/Scaffold"/>
</dbReference>
<evidence type="ECO:0000313" key="4">
    <source>
        <dbReference type="EMBL" id="KAJ3641764.1"/>
    </source>
</evidence>
<gene>
    <name evidence="4" type="ORF">Zmor_028243</name>
</gene>
<reference evidence="4" key="1">
    <citation type="journal article" date="2023" name="G3 (Bethesda)">
        <title>Whole genome assemblies of Zophobas morio and Tenebrio molitor.</title>
        <authorList>
            <person name="Kaur S."/>
            <person name="Stinson S.A."/>
            <person name="diCenzo G.C."/>
        </authorList>
    </citation>
    <scope>NUCLEOTIDE SEQUENCE</scope>
    <source>
        <strain evidence="4">QUZm001</strain>
    </source>
</reference>
<dbReference type="Proteomes" id="UP001168821">
    <property type="component" value="Unassembled WGS sequence"/>
</dbReference>
<comment type="caution">
    <text evidence="4">The sequence shown here is derived from an EMBL/GenBank/DDBJ whole genome shotgun (WGS) entry which is preliminary data.</text>
</comment>
<feature type="repeat" description="ANK" evidence="3">
    <location>
        <begin position="117"/>
        <end position="149"/>
    </location>
</feature>
<dbReference type="PROSITE" id="PS50088">
    <property type="entry name" value="ANK_REPEAT"/>
    <property type="match status" value="2"/>
</dbReference>
<dbReference type="SMART" id="SM00248">
    <property type="entry name" value="ANK"/>
    <property type="match status" value="3"/>
</dbReference>
<dbReference type="Gene3D" id="1.25.40.20">
    <property type="entry name" value="Ankyrin repeat-containing domain"/>
    <property type="match status" value="1"/>
</dbReference>
<feature type="repeat" description="ANK" evidence="3">
    <location>
        <begin position="81"/>
        <end position="116"/>
    </location>
</feature>
<accession>A0AA38HQK1</accession>